<dbReference type="PANTHER" id="PTHR35864">
    <property type="entry name" value="ZINC METALLOPROTEASE MJ0611-RELATED"/>
    <property type="match status" value="1"/>
</dbReference>
<evidence type="ECO:0000256" key="11">
    <source>
        <dbReference type="ARBA" id="ARBA00023049"/>
    </source>
</evidence>
<evidence type="ECO:0000256" key="10">
    <source>
        <dbReference type="ARBA" id="ARBA00022989"/>
    </source>
</evidence>
<gene>
    <name evidence="15" type="ORF">QCO44_01870</name>
</gene>
<protein>
    <submittedName>
        <fullName evidence="15">Site-2 protease family protein</fullName>
    </submittedName>
</protein>
<dbReference type="EMBL" id="JARVLH010000001">
    <property type="protein sequence ID" value="MEX5284393.1"/>
    <property type="molecule type" value="Genomic_DNA"/>
</dbReference>
<dbReference type="CDD" id="cd06158">
    <property type="entry name" value="S2P-M50_like_1"/>
    <property type="match status" value="1"/>
</dbReference>
<keyword evidence="16" id="KW-1185">Reference proteome</keyword>
<dbReference type="GO" id="GO:0008233">
    <property type="term" value="F:peptidase activity"/>
    <property type="evidence" value="ECO:0007669"/>
    <property type="project" value="UniProtKB-KW"/>
</dbReference>
<dbReference type="Proteomes" id="UP001559623">
    <property type="component" value="Unassembled WGS sequence"/>
</dbReference>
<evidence type="ECO:0000256" key="4">
    <source>
        <dbReference type="ARBA" id="ARBA00022475"/>
    </source>
</evidence>
<comment type="caution">
    <text evidence="15">The sequence shown here is derived from an EMBL/GenBank/DDBJ whole genome shotgun (WGS) entry which is preliminary data.</text>
</comment>
<comment type="similarity">
    <text evidence="3">Belongs to the peptidase M50B family.</text>
</comment>
<keyword evidence="11" id="KW-0482">Metalloprotease</keyword>
<comment type="subcellular location">
    <subcellularLocation>
        <location evidence="2">Cell membrane</location>
        <topology evidence="2">Multi-pass membrane protein</topology>
    </subcellularLocation>
</comment>
<feature type="transmembrane region" description="Helical" evidence="13">
    <location>
        <begin position="6"/>
        <end position="26"/>
    </location>
</feature>
<evidence type="ECO:0000256" key="7">
    <source>
        <dbReference type="ARBA" id="ARBA00022723"/>
    </source>
</evidence>
<accession>A0ABV3X2Q5</accession>
<keyword evidence="10 13" id="KW-1133">Transmembrane helix</keyword>
<keyword evidence="9" id="KW-0862">Zinc</keyword>
<evidence type="ECO:0000313" key="15">
    <source>
        <dbReference type="EMBL" id="MEX5284393.1"/>
    </source>
</evidence>
<reference evidence="15 16" key="1">
    <citation type="submission" date="2023-04" db="EMBL/GenBank/DDBJ databases">
        <title>Genome Sequence of Selenomonas sputigena ATCC 33150.</title>
        <authorList>
            <person name="Miller D.P."/>
            <person name="Anvari S."/>
            <person name="Polson S.W."/>
            <person name="Macdonald M."/>
            <person name="Mcdowell J.V."/>
        </authorList>
    </citation>
    <scope>NUCLEOTIDE SEQUENCE [LARGE SCALE GENOMIC DNA]</scope>
    <source>
        <strain evidence="15 16">ATCC 33150</strain>
    </source>
</reference>
<feature type="transmembrane region" description="Helical" evidence="13">
    <location>
        <begin position="121"/>
        <end position="142"/>
    </location>
</feature>
<feature type="transmembrane region" description="Helical" evidence="13">
    <location>
        <begin position="171"/>
        <end position="192"/>
    </location>
</feature>
<dbReference type="PANTHER" id="PTHR35864:SF1">
    <property type="entry name" value="ZINC METALLOPROTEASE YWHC-RELATED"/>
    <property type="match status" value="1"/>
</dbReference>
<feature type="transmembrane region" description="Helical" evidence="13">
    <location>
        <begin position="47"/>
        <end position="68"/>
    </location>
</feature>
<dbReference type="GO" id="GO:0006508">
    <property type="term" value="P:proteolysis"/>
    <property type="evidence" value="ECO:0007669"/>
    <property type="project" value="UniProtKB-KW"/>
</dbReference>
<evidence type="ECO:0000256" key="8">
    <source>
        <dbReference type="ARBA" id="ARBA00022801"/>
    </source>
</evidence>
<keyword evidence="7" id="KW-0479">Metal-binding</keyword>
<name>A0ABV3X2Q5_9FIRM</name>
<evidence type="ECO:0000256" key="9">
    <source>
        <dbReference type="ARBA" id="ARBA00022833"/>
    </source>
</evidence>
<dbReference type="Pfam" id="PF02163">
    <property type="entry name" value="Peptidase_M50"/>
    <property type="match status" value="1"/>
</dbReference>
<keyword evidence="12 13" id="KW-0472">Membrane</keyword>
<keyword evidence="4" id="KW-1003">Cell membrane</keyword>
<evidence type="ECO:0000256" key="1">
    <source>
        <dbReference type="ARBA" id="ARBA00001947"/>
    </source>
</evidence>
<proteinExistence type="inferred from homology"/>
<dbReference type="InterPro" id="IPR008915">
    <property type="entry name" value="Peptidase_M50"/>
</dbReference>
<dbReference type="InterPro" id="IPR044537">
    <property type="entry name" value="Rip2-like"/>
</dbReference>
<feature type="domain" description="Peptidase M50" evidence="14">
    <location>
        <begin position="120"/>
        <end position="158"/>
    </location>
</feature>
<dbReference type="InterPro" id="IPR052348">
    <property type="entry name" value="Metallopeptidase_M50B"/>
</dbReference>
<sequence length="208" mass="23276">MAASELMVLIAGIPGILIAMVVHEYAHARVAVAMGDMTPKLMGRLSLNPKVHIDPIGFLMLFIVHFGWAKPVMINPRNFRNMRQGEILVALAGPASNLVVAFFVVLFTILYNYFGLPTSEGFFMVMKLMGIINVNFALFNIMPLPPLDGSRILMALLPGRWVYELLRLERYMFILIILLFVIGPLGSVLGGVSQRILYGMQYFIVLFL</sequence>
<evidence type="ECO:0000256" key="3">
    <source>
        <dbReference type="ARBA" id="ARBA00007931"/>
    </source>
</evidence>
<keyword evidence="5 15" id="KW-0645">Protease</keyword>
<evidence type="ECO:0000256" key="13">
    <source>
        <dbReference type="SAM" id="Phobius"/>
    </source>
</evidence>
<dbReference type="RefSeq" id="WP_368846108.1">
    <property type="nucleotide sequence ID" value="NZ_CP194411.1"/>
</dbReference>
<evidence type="ECO:0000313" key="16">
    <source>
        <dbReference type="Proteomes" id="UP001559623"/>
    </source>
</evidence>
<feature type="transmembrane region" description="Helical" evidence="13">
    <location>
        <begin position="88"/>
        <end position="114"/>
    </location>
</feature>
<keyword evidence="6 13" id="KW-0812">Transmembrane</keyword>
<keyword evidence="8" id="KW-0378">Hydrolase</keyword>
<evidence type="ECO:0000256" key="12">
    <source>
        <dbReference type="ARBA" id="ARBA00023136"/>
    </source>
</evidence>
<organism evidence="15 16">
    <name type="scientific">Selenomonas sputigena</name>
    <dbReference type="NCBI Taxonomy" id="69823"/>
    <lineage>
        <taxon>Bacteria</taxon>
        <taxon>Bacillati</taxon>
        <taxon>Bacillota</taxon>
        <taxon>Negativicutes</taxon>
        <taxon>Selenomonadales</taxon>
        <taxon>Selenomonadaceae</taxon>
        <taxon>Selenomonas</taxon>
    </lineage>
</organism>
<evidence type="ECO:0000259" key="14">
    <source>
        <dbReference type="Pfam" id="PF02163"/>
    </source>
</evidence>
<comment type="cofactor">
    <cofactor evidence="1">
        <name>Zn(2+)</name>
        <dbReference type="ChEBI" id="CHEBI:29105"/>
    </cofactor>
</comment>
<evidence type="ECO:0000256" key="6">
    <source>
        <dbReference type="ARBA" id="ARBA00022692"/>
    </source>
</evidence>
<evidence type="ECO:0000256" key="2">
    <source>
        <dbReference type="ARBA" id="ARBA00004651"/>
    </source>
</evidence>
<evidence type="ECO:0000256" key="5">
    <source>
        <dbReference type="ARBA" id="ARBA00022670"/>
    </source>
</evidence>